<sequence>MTVWETPERRALRDTVTRFTEREIVPHLSRWEDEGRLPRALHATAARAGLLGIGFAEEVGGQGGDAVDVAVTTEALIRAGASSGLVASLFTHGIALPHIVADGDPGLVDRFVRPTLAGETIGSLGVTEPGGGSDVAALTTRAVRDGDHYVVDGAKTFITSGTRADFVTTLVRTGGDGHAGLSLLVVESGTPGFSVRGPLRKMGWHCSDTAELSFDGVRVPAANLVGPENGGFALVMQRFVGERLSLAVQAHATAQRALDLTVRHVRDRATFGRPLVDRQVVRHTLVEMHRRTDAARTVTRAALERSLASSPTAPEVVLDALMAKNTAVEAVEWVVDRAVQLHGGAGYMRESEVERHYRDARVLGIGGGATEVLTDLAARLLGYR</sequence>
<proteinExistence type="inferred from homology"/>
<dbReference type="Gene3D" id="2.40.110.10">
    <property type="entry name" value="Butyryl-CoA Dehydrogenase, subunit A, domain 2"/>
    <property type="match status" value="1"/>
</dbReference>
<evidence type="ECO:0000259" key="7">
    <source>
        <dbReference type="Pfam" id="PF00441"/>
    </source>
</evidence>
<name>A0ABU8T6Y8_9PSEU</name>
<reference evidence="10 11" key="1">
    <citation type="submission" date="2024-03" db="EMBL/GenBank/DDBJ databases">
        <title>Draft genome sequence of Pseudonocardia sp. DW16-2.</title>
        <authorList>
            <person name="Duangmal K."/>
        </authorList>
    </citation>
    <scope>NUCLEOTIDE SEQUENCE [LARGE SCALE GENOMIC DNA]</scope>
    <source>
        <strain evidence="10 11">DW16-2</strain>
    </source>
</reference>
<dbReference type="Gene3D" id="1.20.140.10">
    <property type="entry name" value="Butyryl-CoA Dehydrogenase, subunit A, domain 3"/>
    <property type="match status" value="1"/>
</dbReference>
<keyword evidence="11" id="KW-1185">Reference proteome</keyword>
<evidence type="ECO:0000259" key="8">
    <source>
        <dbReference type="Pfam" id="PF02770"/>
    </source>
</evidence>
<dbReference type="InterPro" id="IPR009075">
    <property type="entry name" value="AcylCo_DH/oxidase_C"/>
</dbReference>
<dbReference type="InterPro" id="IPR009100">
    <property type="entry name" value="AcylCoA_DH/oxidase_NM_dom_sf"/>
</dbReference>
<dbReference type="PANTHER" id="PTHR48083">
    <property type="entry name" value="MEDIUM-CHAIN SPECIFIC ACYL-COA DEHYDROGENASE, MITOCHONDRIAL-RELATED"/>
    <property type="match status" value="1"/>
</dbReference>
<dbReference type="InterPro" id="IPR046373">
    <property type="entry name" value="Acyl-CoA_Oxase/DH_mid-dom_sf"/>
</dbReference>
<keyword evidence="5 6" id="KW-0560">Oxidoreductase</keyword>
<dbReference type="InterPro" id="IPR006091">
    <property type="entry name" value="Acyl-CoA_Oxase/DH_mid-dom"/>
</dbReference>
<evidence type="ECO:0000256" key="3">
    <source>
        <dbReference type="ARBA" id="ARBA00022630"/>
    </source>
</evidence>
<organism evidence="10 11">
    <name type="scientific">Pseudonocardia spirodelae</name>
    <dbReference type="NCBI Taxonomy" id="3133431"/>
    <lineage>
        <taxon>Bacteria</taxon>
        <taxon>Bacillati</taxon>
        <taxon>Actinomycetota</taxon>
        <taxon>Actinomycetes</taxon>
        <taxon>Pseudonocardiales</taxon>
        <taxon>Pseudonocardiaceae</taxon>
        <taxon>Pseudonocardia</taxon>
    </lineage>
</organism>
<dbReference type="InterPro" id="IPR013786">
    <property type="entry name" value="AcylCoA_DH/ox_N"/>
</dbReference>
<evidence type="ECO:0000313" key="10">
    <source>
        <dbReference type="EMBL" id="MEJ8279497.1"/>
    </source>
</evidence>
<evidence type="ECO:0000256" key="5">
    <source>
        <dbReference type="ARBA" id="ARBA00023002"/>
    </source>
</evidence>
<dbReference type="SUPFAM" id="SSF47203">
    <property type="entry name" value="Acyl-CoA dehydrogenase C-terminal domain-like"/>
    <property type="match status" value="1"/>
</dbReference>
<keyword evidence="4 6" id="KW-0274">FAD</keyword>
<evidence type="ECO:0000313" key="11">
    <source>
        <dbReference type="Proteomes" id="UP001364211"/>
    </source>
</evidence>
<evidence type="ECO:0000256" key="6">
    <source>
        <dbReference type="RuleBase" id="RU362125"/>
    </source>
</evidence>
<evidence type="ECO:0000256" key="4">
    <source>
        <dbReference type="ARBA" id="ARBA00022827"/>
    </source>
</evidence>
<dbReference type="RefSeq" id="WP_340289215.1">
    <property type="nucleotide sequence ID" value="NZ_JBBJUP010000007.1"/>
</dbReference>
<feature type="domain" description="Acyl-CoA dehydrogenase/oxidase C-terminal" evidence="7">
    <location>
        <begin position="229"/>
        <end position="379"/>
    </location>
</feature>
<comment type="similarity">
    <text evidence="2 6">Belongs to the acyl-CoA dehydrogenase family.</text>
</comment>
<dbReference type="InterPro" id="IPR037069">
    <property type="entry name" value="AcylCoA_DH/ox_N_sf"/>
</dbReference>
<dbReference type="SUPFAM" id="SSF56645">
    <property type="entry name" value="Acyl-CoA dehydrogenase NM domain-like"/>
    <property type="match status" value="1"/>
</dbReference>
<dbReference type="Proteomes" id="UP001364211">
    <property type="component" value="Unassembled WGS sequence"/>
</dbReference>
<dbReference type="Pfam" id="PF02771">
    <property type="entry name" value="Acyl-CoA_dh_N"/>
    <property type="match status" value="1"/>
</dbReference>
<evidence type="ECO:0000259" key="9">
    <source>
        <dbReference type="Pfam" id="PF02771"/>
    </source>
</evidence>
<dbReference type="PROSITE" id="PS00073">
    <property type="entry name" value="ACYL_COA_DH_2"/>
    <property type="match status" value="1"/>
</dbReference>
<feature type="domain" description="Acyl-CoA dehydrogenase/oxidase N-terminal" evidence="9">
    <location>
        <begin position="6"/>
        <end position="119"/>
    </location>
</feature>
<keyword evidence="3 6" id="KW-0285">Flavoprotein</keyword>
<dbReference type="EMBL" id="JBBJUP010000007">
    <property type="protein sequence ID" value="MEJ8279497.1"/>
    <property type="molecule type" value="Genomic_DNA"/>
</dbReference>
<dbReference type="PANTHER" id="PTHR48083:SF28">
    <property type="entry name" value="ACYL-COA DEHYDROGENASE FAMILY PROTEIN (AFU_ORTHOLOGUE AFUA_6G10880)-RELATED"/>
    <property type="match status" value="1"/>
</dbReference>
<dbReference type="Pfam" id="PF02770">
    <property type="entry name" value="Acyl-CoA_dh_M"/>
    <property type="match status" value="1"/>
</dbReference>
<protein>
    <submittedName>
        <fullName evidence="10">Acyl-CoA dehydrogenase family protein</fullName>
    </submittedName>
</protein>
<accession>A0ABU8T6Y8</accession>
<evidence type="ECO:0000256" key="1">
    <source>
        <dbReference type="ARBA" id="ARBA00001974"/>
    </source>
</evidence>
<gene>
    <name evidence="10" type="ORF">WJX68_11195</name>
</gene>
<comment type="caution">
    <text evidence="10">The sequence shown here is derived from an EMBL/GenBank/DDBJ whole genome shotgun (WGS) entry which is preliminary data.</text>
</comment>
<feature type="domain" description="Acyl-CoA oxidase/dehydrogenase middle" evidence="8">
    <location>
        <begin position="124"/>
        <end position="217"/>
    </location>
</feature>
<evidence type="ECO:0000256" key="2">
    <source>
        <dbReference type="ARBA" id="ARBA00009347"/>
    </source>
</evidence>
<dbReference type="InterPro" id="IPR006089">
    <property type="entry name" value="Acyl-CoA_DH_CS"/>
</dbReference>
<dbReference type="InterPro" id="IPR050741">
    <property type="entry name" value="Acyl-CoA_dehydrogenase"/>
</dbReference>
<dbReference type="Gene3D" id="1.10.540.10">
    <property type="entry name" value="Acyl-CoA dehydrogenase/oxidase, N-terminal domain"/>
    <property type="match status" value="1"/>
</dbReference>
<dbReference type="InterPro" id="IPR036250">
    <property type="entry name" value="AcylCo_DH-like_C"/>
</dbReference>
<comment type="cofactor">
    <cofactor evidence="1 6">
        <name>FAD</name>
        <dbReference type="ChEBI" id="CHEBI:57692"/>
    </cofactor>
</comment>
<dbReference type="Pfam" id="PF00441">
    <property type="entry name" value="Acyl-CoA_dh_1"/>
    <property type="match status" value="1"/>
</dbReference>
<dbReference type="PROSITE" id="PS00072">
    <property type="entry name" value="ACYL_COA_DH_1"/>
    <property type="match status" value="1"/>
</dbReference>